<evidence type="ECO:0000256" key="9">
    <source>
        <dbReference type="ARBA" id="ARBA00071545"/>
    </source>
</evidence>
<comment type="catalytic activity">
    <reaction evidence="8">
        <text>tRNA(Pro) + L-proline + ATP = L-prolyl-tRNA(Pro) + AMP + diphosphate</text>
        <dbReference type="Rhea" id="RHEA:14305"/>
        <dbReference type="Rhea" id="RHEA-COMP:9700"/>
        <dbReference type="Rhea" id="RHEA-COMP:9702"/>
        <dbReference type="ChEBI" id="CHEBI:30616"/>
        <dbReference type="ChEBI" id="CHEBI:33019"/>
        <dbReference type="ChEBI" id="CHEBI:60039"/>
        <dbReference type="ChEBI" id="CHEBI:78442"/>
        <dbReference type="ChEBI" id="CHEBI:78532"/>
        <dbReference type="ChEBI" id="CHEBI:456215"/>
        <dbReference type="EC" id="6.1.1.15"/>
    </reaction>
</comment>
<dbReference type="SUPFAM" id="SSF55681">
    <property type="entry name" value="Class II aaRS and biotin synthetases"/>
    <property type="match status" value="1"/>
</dbReference>
<evidence type="ECO:0000256" key="1">
    <source>
        <dbReference type="ARBA" id="ARBA00012831"/>
    </source>
</evidence>
<evidence type="ECO:0000256" key="5">
    <source>
        <dbReference type="ARBA" id="ARBA00022917"/>
    </source>
</evidence>
<dbReference type="PRINTS" id="PR01046">
    <property type="entry name" value="TRNASYNTHPRO"/>
</dbReference>
<dbReference type="Pfam" id="PF00587">
    <property type="entry name" value="tRNA-synt_2b"/>
    <property type="match status" value="1"/>
</dbReference>
<organism evidence="11">
    <name type="scientific">Bactrocera dorsalis</name>
    <name type="common">Oriental fruit fly</name>
    <name type="synonym">Dacus dorsalis</name>
    <dbReference type="NCBI Taxonomy" id="27457"/>
    <lineage>
        <taxon>Eukaryota</taxon>
        <taxon>Metazoa</taxon>
        <taxon>Ecdysozoa</taxon>
        <taxon>Arthropoda</taxon>
        <taxon>Hexapoda</taxon>
        <taxon>Insecta</taxon>
        <taxon>Pterygota</taxon>
        <taxon>Neoptera</taxon>
        <taxon>Endopterygota</taxon>
        <taxon>Diptera</taxon>
        <taxon>Brachycera</taxon>
        <taxon>Muscomorpha</taxon>
        <taxon>Tephritoidea</taxon>
        <taxon>Tephritidae</taxon>
        <taxon>Bactrocera</taxon>
        <taxon>Bactrocera</taxon>
    </lineage>
</organism>
<evidence type="ECO:0000256" key="3">
    <source>
        <dbReference type="ARBA" id="ARBA00022741"/>
    </source>
</evidence>
<protein>
    <recommendedName>
        <fullName evidence="9">Probable proline--tRNA ligase, mitochondrial</fullName>
        <ecNumber evidence="1">6.1.1.15</ecNumber>
    </recommendedName>
    <alternativeName>
        <fullName evidence="7">Prolyl-tRNA synthetase</fullName>
    </alternativeName>
</protein>
<dbReference type="OrthoDB" id="10267474at2759"/>
<dbReference type="Gene3D" id="3.40.50.800">
    <property type="entry name" value="Anticodon-binding domain"/>
    <property type="match status" value="1"/>
</dbReference>
<dbReference type="InterPro" id="IPR036621">
    <property type="entry name" value="Anticodon-bd_dom_sf"/>
</dbReference>
<dbReference type="CDD" id="cd00779">
    <property type="entry name" value="ProRS_core_prok"/>
    <property type="match status" value="1"/>
</dbReference>
<evidence type="ECO:0000256" key="7">
    <source>
        <dbReference type="ARBA" id="ARBA00029731"/>
    </source>
</evidence>
<dbReference type="GO" id="GO:0005524">
    <property type="term" value="F:ATP binding"/>
    <property type="evidence" value="ECO:0007669"/>
    <property type="project" value="UniProtKB-KW"/>
</dbReference>
<evidence type="ECO:0000256" key="2">
    <source>
        <dbReference type="ARBA" id="ARBA00022598"/>
    </source>
</evidence>
<gene>
    <name evidence="11" type="primary">SYPM</name>
</gene>
<dbReference type="EMBL" id="GAKP01018206">
    <property type="protein sequence ID" value="JAC40746.1"/>
    <property type="molecule type" value="Transcribed_RNA"/>
</dbReference>
<dbReference type="GO" id="GO:0005739">
    <property type="term" value="C:mitochondrion"/>
    <property type="evidence" value="ECO:0007669"/>
    <property type="project" value="TreeGrafter"/>
</dbReference>
<dbReference type="Pfam" id="PF03129">
    <property type="entry name" value="HGTP_anticodon"/>
    <property type="match status" value="1"/>
</dbReference>
<dbReference type="EC" id="6.1.1.15" evidence="1"/>
<dbReference type="Gene3D" id="3.30.930.10">
    <property type="entry name" value="Bira Bifunctional Protein, Domain 2"/>
    <property type="match status" value="1"/>
</dbReference>
<feature type="domain" description="Aminoacyl-transfer RNA synthetases class-II family profile" evidence="10">
    <location>
        <begin position="64"/>
        <end position="326"/>
    </location>
</feature>
<reference evidence="11" key="1">
    <citation type="journal article" date="2014" name="BMC Genomics">
        <title>Characterizing the developmental transcriptome of the oriental fruit fly, Bactrocera dorsalis (Diptera: Tephritidae) through comparative genomic analysis with Drosophila melanogaster utilizing modENCODE datasets.</title>
        <authorList>
            <person name="Geib S.M."/>
            <person name="Calla B."/>
            <person name="Hall B."/>
            <person name="Hou S."/>
            <person name="Manoukis N.C."/>
        </authorList>
    </citation>
    <scope>NUCLEOTIDE SEQUENCE</scope>
    <source>
        <strain evidence="11">Punador</strain>
    </source>
</reference>
<keyword evidence="3" id="KW-0547">Nucleotide-binding</keyword>
<accession>A0A034VBT6</accession>
<dbReference type="PROSITE" id="PS50862">
    <property type="entry name" value="AA_TRNA_LIGASE_II"/>
    <property type="match status" value="1"/>
</dbReference>
<dbReference type="InterPro" id="IPR006195">
    <property type="entry name" value="aa-tRNA-synth_II"/>
</dbReference>
<dbReference type="EMBL" id="GAKP01018203">
    <property type="protein sequence ID" value="JAC40749.1"/>
    <property type="molecule type" value="Transcribed_RNA"/>
</dbReference>
<dbReference type="InterPro" id="IPR045864">
    <property type="entry name" value="aa-tRNA-synth_II/BPL/LPL"/>
</dbReference>
<dbReference type="PANTHER" id="PTHR42753:SF10">
    <property type="entry name" value="PROLINE--TRNA LIGASE, MITOCHONDRIAL-RELATED"/>
    <property type="match status" value="1"/>
</dbReference>
<evidence type="ECO:0000256" key="6">
    <source>
        <dbReference type="ARBA" id="ARBA00023146"/>
    </source>
</evidence>
<dbReference type="FunFam" id="3.30.930.10:FF:000042">
    <property type="entry name" value="probable proline--tRNA ligase, mitochondrial"/>
    <property type="match status" value="1"/>
</dbReference>
<dbReference type="GO" id="GO:0006433">
    <property type="term" value="P:prolyl-tRNA aminoacylation"/>
    <property type="evidence" value="ECO:0007669"/>
    <property type="project" value="InterPro"/>
</dbReference>
<evidence type="ECO:0000256" key="4">
    <source>
        <dbReference type="ARBA" id="ARBA00022840"/>
    </source>
</evidence>
<name>A0A034VBT6_BACDO</name>
<dbReference type="GO" id="GO:0004827">
    <property type="term" value="F:proline-tRNA ligase activity"/>
    <property type="evidence" value="ECO:0007669"/>
    <property type="project" value="UniProtKB-EC"/>
</dbReference>
<evidence type="ECO:0000256" key="8">
    <source>
        <dbReference type="ARBA" id="ARBA00047671"/>
    </source>
</evidence>
<dbReference type="InterPro" id="IPR004154">
    <property type="entry name" value="Anticodon-bd"/>
</dbReference>
<dbReference type="InterPro" id="IPR002316">
    <property type="entry name" value="Pro-tRNA-ligase_IIa"/>
</dbReference>
<dbReference type="PANTHER" id="PTHR42753">
    <property type="entry name" value="MITOCHONDRIAL RIBOSOME PROTEIN L39/PROLYL-TRNA LIGASE FAMILY MEMBER"/>
    <property type="match status" value="1"/>
</dbReference>
<keyword evidence="2 11" id="KW-0436">Ligase</keyword>
<dbReference type="AlphaFoldDB" id="A0A034VBT6"/>
<dbReference type="SUPFAM" id="SSF52954">
    <property type="entry name" value="Class II aaRS ABD-related"/>
    <property type="match status" value="1"/>
</dbReference>
<dbReference type="EMBL" id="GAKP01018211">
    <property type="protein sequence ID" value="JAC40741.1"/>
    <property type="molecule type" value="Transcribed_RNA"/>
</dbReference>
<keyword evidence="5" id="KW-0648">Protein biosynthesis</keyword>
<evidence type="ECO:0000313" key="11">
    <source>
        <dbReference type="EMBL" id="JAC40741.1"/>
    </source>
</evidence>
<dbReference type="InterPro" id="IPR033730">
    <property type="entry name" value="ProRS_core_prok"/>
</dbReference>
<keyword evidence="6" id="KW-0030">Aminoacyl-tRNA synthetase</keyword>
<proteinExistence type="predicted"/>
<keyword evidence="4" id="KW-0067">ATP-binding</keyword>
<dbReference type="InterPro" id="IPR050062">
    <property type="entry name" value="Pro-tRNA_synthetase"/>
</dbReference>
<sequence>MERLSRLFWPVLVTPKNAVVKNVEAISRSQKLLTDLGLVRPAYNGTYQLLPLAQRVMEKCADLVRRQMRDVGAQQIALPVLTPSELWKKSGRLDGDITEFYLIKDRHGKQFLLSPTHEEAVTAMLASIAPISYKQLPIRLFQIGPKFRDELKPRFGLIRAKEFVMKDLYTFDRDAATALHTYNQINSAYEALFQQLQVPFVKVEAATGMMGGSVSHEYHYLAATGEDQLITCDSCGYAANIETINEASHDKHCQRCNSTNVRSVTGIEVGHTFVLNDKYSKPLKATFLQENGKPENLVMGCYGIGVSRLVAAAVEVLATESELRWPTLLAPFDVCIIGAKEGSKEEKLANSVETEFCNALSGICNEEDVLIDDRSNFTIGKRLLEAKRMGYPIIVVIGSKAANAVPKIELHYISGETMDVEPNEALALIAKYTNHKRELYNTKLNYSAPAKSNKASIS</sequence>
<dbReference type="InterPro" id="IPR002314">
    <property type="entry name" value="aa-tRNA-synt_IIb"/>
</dbReference>
<evidence type="ECO:0000259" key="10">
    <source>
        <dbReference type="PROSITE" id="PS50862"/>
    </source>
</evidence>